<sequence>MPHAIVTGASSGIGEAIVSRLLNQGWNVTGLSRSNVRRDNTGFNSICVDLSDGAALREVLTTLAEPHAVIHAAGMMASAPLGELTPEVSQRLWQLHVLAAETLINHFAPQMASGGRIVVIGSRTSRGAAGRSQYVATKAALVGMVRSWAAELAPRGITANVVAPGATQTPMLSAPGRASSPPTMPPIGRLISPEEVAALVGFVLSPEAAAITGQELVICGGASLK</sequence>
<dbReference type="PANTHER" id="PTHR24321:SF8">
    <property type="entry name" value="ESTRADIOL 17-BETA-DEHYDROGENASE 8-RELATED"/>
    <property type="match status" value="1"/>
</dbReference>
<accession>A0A9P3TF47</accession>
<dbReference type="SUPFAM" id="SSF51735">
    <property type="entry name" value="NAD(P)-binding Rossmann-fold domains"/>
    <property type="match status" value="1"/>
</dbReference>
<protein>
    <submittedName>
        <fullName evidence="3">SDR family oxidoreductase</fullName>
    </submittedName>
</protein>
<dbReference type="PANTHER" id="PTHR24321">
    <property type="entry name" value="DEHYDROGENASES, SHORT CHAIN"/>
    <property type="match status" value="1"/>
</dbReference>
<comment type="similarity">
    <text evidence="1">Belongs to the short-chain dehydrogenases/reductases (SDR) family.</text>
</comment>
<evidence type="ECO:0000313" key="3">
    <source>
        <dbReference type="EMBL" id="HAT3584190.1"/>
    </source>
</evidence>
<evidence type="ECO:0000256" key="1">
    <source>
        <dbReference type="ARBA" id="ARBA00006484"/>
    </source>
</evidence>
<name>A0A9P3TF47_KLUIN</name>
<dbReference type="CDD" id="cd05233">
    <property type="entry name" value="SDR_c"/>
    <property type="match status" value="1"/>
</dbReference>
<dbReference type="InterPro" id="IPR002347">
    <property type="entry name" value="SDR_fam"/>
</dbReference>
<reference evidence="3" key="2">
    <citation type="submission" date="2020-10" db="EMBL/GenBank/DDBJ databases">
        <authorList>
            <consortium name="NCBI Pathogen Detection Project"/>
        </authorList>
    </citation>
    <scope>NUCLEOTIDE SEQUENCE</scope>
    <source>
        <strain evidence="3">CAVp300</strain>
    </source>
</reference>
<organism evidence="3 4">
    <name type="scientific">Kluyvera intermedia</name>
    <name type="common">Enterobacter intermedius</name>
    <dbReference type="NCBI Taxonomy" id="61648"/>
    <lineage>
        <taxon>Bacteria</taxon>
        <taxon>Pseudomonadati</taxon>
        <taxon>Pseudomonadota</taxon>
        <taxon>Gammaproteobacteria</taxon>
        <taxon>Enterobacterales</taxon>
        <taxon>Enterobacteriaceae</taxon>
        <taxon>Kluyvera</taxon>
    </lineage>
</organism>
<dbReference type="RefSeq" id="WP_047370229.1">
    <property type="nucleotide sequence ID" value="NZ_CABMNU010000005.1"/>
</dbReference>
<dbReference type="Proteomes" id="UP000867740">
    <property type="component" value="Unassembled WGS sequence"/>
</dbReference>
<dbReference type="EMBL" id="DACSUM010000050">
    <property type="protein sequence ID" value="HAT3584190.1"/>
    <property type="molecule type" value="Genomic_DNA"/>
</dbReference>
<dbReference type="Gene3D" id="3.40.50.720">
    <property type="entry name" value="NAD(P)-binding Rossmann-like Domain"/>
    <property type="match status" value="1"/>
</dbReference>
<gene>
    <name evidence="3" type="ORF">I8531_004559</name>
</gene>
<comment type="caution">
    <text evidence="3">The sequence shown here is derived from an EMBL/GenBank/DDBJ whole genome shotgun (WGS) entry which is preliminary data.</text>
</comment>
<dbReference type="PRINTS" id="PR00081">
    <property type="entry name" value="GDHRDH"/>
</dbReference>
<dbReference type="GO" id="GO:0016491">
    <property type="term" value="F:oxidoreductase activity"/>
    <property type="evidence" value="ECO:0007669"/>
    <property type="project" value="UniProtKB-KW"/>
</dbReference>
<dbReference type="Pfam" id="PF13561">
    <property type="entry name" value="adh_short_C2"/>
    <property type="match status" value="1"/>
</dbReference>
<dbReference type="AlphaFoldDB" id="A0A9P3TF47"/>
<dbReference type="InterPro" id="IPR036291">
    <property type="entry name" value="NAD(P)-bd_dom_sf"/>
</dbReference>
<evidence type="ECO:0000313" key="4">
    <source>
        <dbReference type="Proteomes" id="UP000867740"/>
    </source>
</evidence>
<proteinExistence type="inferred from homology"/>
<evidence type="ECO:0000256" key="2">
    <source>
        <dbReference type="ARBA" id="ARBA00023002"/>
    </source>
</evidence>
<reference evidence="3" key="1">
    <citation type="journal article" date="2018" name="Genome Biol.">
        <title>SKESA: strategic k-mer extension for scrupulous assemblies.</title>
        <authorList>
            <person name="Souvorov A."/>
            <person name="Agarwala R."/>
            <person name="Lipman D.J."/>
        </authorList>
    </citation>
    <scope>NUCLEOTIDE SEQUENCE</scope>
    <source>
        <strain evidence="3">CAVp300</strain>
    </source>
</reference>
<keyword evidence="2" id="KW-0560">Oxidoreductase</keyword>